<dbReference type="HAMAP" id="MF_01965">
    <property type="entry name" value="NADHX_dehydratase"/>
    <property type="match status" value="1"/>
</dbReference>
<comment type="similarity">
    <text evidence="6">Belongs to the NnrD/CARKD family.</text>
</comment>
<feature type="binding site" evidence="6">
    <location>
        <position position="228"/>
    </location>
    <ligand>
        <name>(6S)-NADPHX</name>
        <dbReference type="ChEBI" id="CHEBI:64076"/>
    </ligand>
</feature>
<keyword evidence="5 6" id="KW-0456">Lyase</keyword>
<proteinExistence type="inferred from homology"/>
<evidence type="ECO:0000313" key="8">
    <source>
        <dbReference type="EMBL" id="APZ91418.1"/>
    </source>
</evidence>
<evidence type="ECO:0000313" key="9">
    <source>
        <dbReference type="Proteomes" id="UP000187735"/>
    </source>
</evidence>
<dbReference type="Proteomes" id="UP000187735">
    <property type="component" value="Chromosome"/>
</dbReference>
<dbReference type="Gene3D" id="3.40.1190.20">
    <property type="match status" value="1"/>
</dbReference>
<evidence type="ECO:0000259" key="7">
    <source>
        <dbReference type="PROSITE" id="PS51383"/>
    </source>
</evidence>
<feature type="binding site" evidence="6">
    <location>
        <position position="162"/>
    </location>
    <ligand>
        <name>(6S)-NADPHX</name>
        <dbReference type="ChEBI" id="CHEBI:64076"/>
    </ligand>
</feature>
<comment type="function">
    <text evidence="6">Catalyzes the dehydration of the S-form of NAD(P)HX at the expense of ADP, which is converted to AMP. Together with NAD(P)HX epimerase, which catalyzes the epimerization of the S- and R-forms, the enzyme allows the repair of both epimers of NAD(P)HX, a damaged form of NAD(P)H that is a result of enzymatic or heat-dependent hydration.</text>
</comment>
<dbReference type="RefSeq" id="WP_077023184.1">
    <property type="nucleotide sequence ID" value="NZ_CP017641.1"/>
</dbReference>
<dbReference type="STRING" id="1891926.Fuma_01006"/>
<evidence type="ECO:0000256" key="5">
    <source>
        <dbReference type="ARBA" id="ARBA00023239"/>
    </source>
</evidence>
<evidence type="ECO:0000256" key="2">
    <source>
        <dbReference type="ARBA" id="ARBA00022840"/>
    </source>
</evidence>
<dbReference type="GO" id="GO:0005524">
    <property type="term" value="F:ATP binding"/>
    <property type="evidence" value="ECO:0007669"/>
    <property type="project" value="UniProtKB-KW"/>
</dbReference>
<sequence>MSTKIQIDDLEFANRPVDGHKGTFGKVAVIGGSLGMSGSITLSATAALRGGAGLVTAAVPQSIQAIVAGYEPSYMTVALPTDVHGQLAAVDADIVTELLDGKSAVAIGPGLGQTKLAADLVLAVLKQADCPVVLDADALNLAAEFELLHGIPRRSRWVITPHPGEFARLTGESISHVSANRESLAERFAAEHELTVVLKGANTVVTDGSRTYVNQTGNSGMATGGSGDILTGLTAAVLGQHADALEGAILAVYVHGIAGDLAAEALSQRGMIASDLLRFLSAAWRNLSHEPSD</sequence>
<dbReference type="PROSITE" id="PS01049">
    <property type="entry name" value="YJEF_C_1"/>
    <property type="match status" value="1"/>
</dbReference>
<keyword evidence="1 6" id="KW-0547">Nucleotide-binding</keyword>
<protein>
    <recommendedName>
        <fullName evidence="6">ADP-dependent (S)-NAD(P)H-hydrate dehydratase</fullName>
        <ecNumber evidence="6">4.2.1.136</ecNumber>
    </recommendedName>
    <alternativeName>
        <fullName evidence="6">ADP-dependent NAD(P)HX dehydratase</fullName>
    </alternativeName>
</protein>
<dbReference type="Pfam" id="PF01256">
    <property type="entry name" value="Carb_kinase"/>
    <property type="match status" value="1"/>
</dbReference>
<feature type="domain" description="YjeF C-terminal" evidence="7">
    <location>
        <begin position="4"/>
        <end position="287"/>
    </location>
</feature>
<dbReference type="CDD" id="cd01171">
    <property type="entry name" value="YXKO-related"/>
    <property type="match status" value="1"/>
</dbReference>
<evidence type="ECO:0000256" key="3">
    <source>
        <dbReference type="ARBA" id="ARBA00022857"/>
    </source>
</evidence>
<reference evidence="8 9" key="1">
    <citation type="journal article" date="2016" name="Front. Microbiol.">
        <title>Fuerstia marisgermanicae gen. nov., sp. nov., an Unusual Member of the Phylum Planctomycetes from the German Wadden Sea.</title>
        <authorList>
            <person name="Kohn T."/>
            <person name="Heuer A."/>
            <person name="Jogler M."/>
            <person name="Vollmers J."/>
            <person name="Boedeker C."/>
            <person name="Bunk B."/>
            <person name="Rast P."/>
            <person name="Borchert D."/>
            <person name="Glockner I."/>
            <person name="Freese H.M."/>
            <person name="Klenk H.P."/>
            <person name="Overmann J."/>
            <person name="Kaster A.K."/>
            <person name="Rohde M."/>
            <person name="Wiegand S."/>
            <person name="Jogler C."/>
        </authorList>
    </citation>
    <scope>NUCLEOTIDE SEQUENCE [LARGE SCALE GENOMIC DNA]</scope>
    <source>
        <strain evidence="8 9">NH11</strain>
    </source>
</reference>
<feature type="binding site" evidence="6">
    <location>
        <position position="227"/>
    </location>
    <ligand>
        <name>AMP</name>
        <dbReference type="ChEBI" id="CHEBI:456215"/>
    </ligand>
</feature>
<dbReference type="InterPro" id="IPR029056">
    <property type="entry name" value="Ribokinase-like"/>
</dbReference>
<feature type="binding site" evidence="6">
    <location>
        <position position="110"/>
    </location>
    <ligand>
        <name>(6S)-NADPHX</name>
        <dbReference type="ChEBI" id="CHEBI:64076"/>
    </ligand>
</feature>
<accession>A0A1P8WBI0</accession>
<dbReference type="GO" id="GO:0046496">
    <property type="term" value="P:nicotinamide nucleotide metabolic process"/>
    <property type="evidence" value="ECO:0007669"/>
    <property type="project" value="UniProtKB-UniRule"/>
</dbReference>
<dbReference type="EC" id="4.2.1.136" evidence="6"/>
<comment type="cofactor">
    <cofactor evidence="6">
        <name>Mg(2+)</name>
        <dbReference type="ChEBI" id="CHEBI:18420"/>
    </cofactor>
</comment>
<dbReference type="PANTHER" id="PTHR12592">
    <property type="entry name" value="ATP-DEPENDENT (S)-NAD(P)H-HYDRATE DEHYDRATASE FAMILY MEMBER"/>
    <property type="match status" value="1"/>
</dbReference>
<dbReference type="GO" id="GO:0110051">
    <property type="term" value="P:metabolite repair"/>
    <property type="evidence" value="ECO:0007669"/>
    <property type="project" value="TreeGrafter"/>
</dbReference>
<dbReference type="InterPro" id="IPR000631">
    <property type="entry name" value="CARKD"/>
</dbReference>
<comment type="catalytic activity">
    <reaction evidence="6">
        <text>(6S)-NADPHX + ADP = AMP + phosphate + NADPH + H(+)</text>
        <dbReference type="Rhea" id="RHEA:32235"/>
        <dbReference type="ChEBI" id="CHEBI:15378"/>
        <dbReference type="ChEBI" id="CHEBI:43474"/>
        <dbReference type="ChEBI" id="CHEBI:57783"/>
        <dbReference type="ChEBI" id="CHEBI:64076"/>
        <dbReference type="ChEBI" id="CHEBI:456215"/>
        <dbReference type="ChEBI" id="CHEBI:456216"/>
        <dbReference type="EC" id="4.2.1.136"/>
    </reaction>
</comment>
<keyword evidence="3 6" id="KW-0521">NADP</keyword>
<dbReference type="GO" id="GO:0052856">
    <property type="term" value="F:NAD(P)HX epimerase activity"/>
    <property type="evidence" value="ECO:0007669"/>
    <property type="project" value="TreeGrafter"/>
</dbReference>
<dbReference type="PANTHER" id="PTHR12592:SF0">
    <property type="entry name" value="ATP-DEPENDENT (S)-NAD(P)H-HYDRATE DEHYDRATASE"/>
    <property type="match status" value="1"/>
</dbReference>
<evidence type="ECO:0000256" key="1">
    <source>
        <dbReference type="ARBA" id="ARBA00022741"/>
    </source>
</evidence>
<comment type="caution">
    <text evidence="6">Lacks conserved residue(s) required for the propagation of feature annotation.</text>
</comment>
<feature type="binding site" evidence="6">
    <location>
        <begin position="199"/>
        <end position="203"/>
    </location>
    <ligand>
        <name>AMP</name>
        <dbReference type="ChEBI" id="CHEBI:456215"/>
    </ligand>
</feature>
<keyword evidence="9" id="KW-1185">Reference proteome</keyword>
<gene>
    <name evidence="8" type="primary">nnr_2</name>
    <name evidence="6" type="synonym">nnrD</name>
    <name evidence="8" type="ORF">Fuma_01006</name>
</gene>
<dbReference type="AlphaFoldDB" id="A0A1P8WBI0"/>
<evidence type="ECO:0000256" key="6">
    <source>
        <dbReference type="HAMAP-Rule" id="MF_01965"/>
    </source>
</evidence>
<dbReference type="InterPro" id="IPR017953">
    <property type="entry name" value="Carbohydrate_kinase_pred_CS"/>
</dbReference>
<keyword evidence="2 6" id="KW-0067">ATP-binding</keyword>
<dbReference type="EMBL" id="CP017641">
    <property type="protein sequence ID" value="APZ91418.1"/>
    <property type="molecule type" value="Genomic_DNA"/>
</dbReference>
<dbReference type="OrthoDB" id="9806925at2"/>
<dbReference type="GO" id="GO:0052855">
    <property type="term" value="F:ADP-dependent NAD(P)H-hydrate dehydratase activity"/>
    <property type="evidence" value="ECO:0007669"/>
    <property type="project" value="UniProtKB-UniRule"/>
</dbReference>
<comment type="subunit">
    <text evidence="6">Homotetramer.</text>
</comment>
<dbReference type="SUPFAM" id="SSF53613">
    <property type="entry name" value="Ribokinase-like"/>
    <property type="match status" value="1"/>
</dbReference>
<dbReference type="NCBIfam" id="TIGR00196">
    <property type="entry name" value="yjeF_cterm"/>
    <property type="match status" value="1"/>
</dbReference>
<organism evidence="8 9">
    <name type="scientific">Fuerstiella marisgermanici</name>
    <dbReference type="NCBI Taxonomy" id="1891926"/>
    <lineage>
        <taxon>Bacteria</taxon>
        <taxon>Pseudomonadati</taxon>
        <taxon>Planctomycetota</taxon>
        <taxon>Planctomycetia</taxon>
        <taxon>Planctomycetales</taxon>
        <taxon>Planctomycetaceae</taxon>
        <taxon>Fuerstiella</taxon>
    </lineage>
</organism>
<name>A0A1P8WBI0_9PLAN</name>
<comment type="catalytic activity">
    <reaction evidence="6">
        <text>(6S)-NADHX + ADP = AMP + phosphate + NADH + H(+)</text>
        <dbReference type="Rhea" id="RHEA:32223"/>
        <dbReference type="ChEBI" id="CHEBI:15378"/>
        <dbReference type="ChEBI" id="CHEBI:43474"/>
        <dbReference type="ChEBI" id="CHEBI:57945"/>
        <dbReference type="ChEBI" id="CHEBI:64074"/>
        <dbReference type="ChEBI" id="CHEBI:456215"/>
        <dbReference type="ChEBI" id="CHEBI:456216"/>
        <dbReference type="EC" id="4.2.1.136"/>
    </reaction>
</comment>
<dbReference type="KEGG" id="fmr:Fuma_01006"/>
<dbReference type="PROSITE" id="PS51383">
    <property type="entry name" value="YJEF_C_3"/>
    <property type="match status" value="1"/>
</dbReference>
<keyword evidence="4 6" id="KW-0520">NAD</keyword>
<evidence type="ECO:0000256" key="4">
    <source>
        <dbReference type="ARBA" id="ARBA00023027"/>
    </source>
</evidence>